<gene>
    <name evidence="1" type="ORF">MANY_34040</name>
</gene>
<reference evidence="1 2" key="1">
    <citation type="journal article" date="2019" name="Emerg. Microbes Infect.">
        <title>Comprehensive subspecies identification of 175 nontuberculous mycobacteria species based on 7547 genomic profiles.</title>
        <authorList>
            <person name="Matsumoto Y."/>
            <person name="Kinjo T."/>
            <person name="Motooka D."/>
            <person name="Nabeya D."/>
            <person name="Jung N."/>
            <person name="Uechi K."/>
            <person name="Horii T."/>
            <person name="Iida T."/>
            <person name="Fujita J."/>
            <person name="Nakamura S."/>
        </authorList>
    </citation>
    <scope>NUCLEOTIDE SEQUENCE [LARGE SCALE GENOMIC DNA]</scope>
    <source>
        <strain evidence="1 2">JCM 30275</strain>
    </source>
</reference>
<dbReference type="AlphaFoldDB" id="A0A6N4WCX3"/>
<sequence>MQPFAGRATAPSVAIMPESRKPRVFITDAVGEWTELTAGGRPVVRLRAADLQEAQRRRRRLPADVPVVLDVAVAVAEDSRAALTAISGHAGESTVHYAGTVDGLAGMVTDLFVAGVADGVTLIPVTPEQDLRPQAQAALRGIQNRLRISAA</sequence>
<protein>
    <recommendedName>
        <fullName evidence="3">Luciferase-like domain-containing protein</fullName>
    </recommendedName>
</protein>
<name>A0A6N4WCX3_9MYCO</name>
<dbReference type="EMBL" id="AP022620">
    <property type="protein sequence ID" value="BBZ78067.1"/>
    <property type="molecule type" value="Genomic_DNA"/>
</dbReference>
<evidence type="ECO:0008006" key="3">
    <source>
        <dbReference type="Google" id="ProtNLM"/>
    </source>
</evidence>
<evidence type="ECO:0000313" key="2">
    <source>
        <dbReference type="Proteomes" id="UP000467249"/>
    </source>
</evidence>
<dbReference type="Proteomes" id="UP000467249">
    <property type="component" value="Chromosome"/>
</dbReference>
<evidence type="ECO:0000313" key="1">
    <source>
        <dbReference type="EMBL" id="BBZ78067.1"/>
    </source>
</evidence>
<organism evidence="1 2">
    <name type="scientific">Mycolicibacterium anyangense</name>
    <dbReference type="NCBI Taxonomy" id="1431246"/>
    <lineage>
        <taxon>Bacteria</taxon>
        <taxon>Bacillati</taxon>
        <taxon>Actinomycetota</taxon>
        <taxon>Actinomycetes</taxon>
        <taxon>Mycobacteriales</taxon>
        <taxon>Mycobacteriaceae</taxon>
        <taxon>Mycolicibacterium</taxon>
    </lineage>
</organism>
<accession>A0A6N4WCX3</accession>
<dbReference type="KEGG" id="many:MANY_34040"/>
<proteinExistence type="predicted"/>
<keyword evidence="2" id="KW-1185">Reference proteome</keyword>